<organism evidence="2 3">
    <name type="scientific">Diplocarpon rosae</name>
    <dbReference type="NCBI Taxonomy" id="946125"/>
    <lineage>
        <taxon>Eukaryota</taxon>
        <taxon>Fungi</taxon>
        <taxon>Dikarya</taxon>
        <taxon>Ascomycota</taxon>
        <taxon>Pezizomycotina</taxon>
        <taxon>Leotiomycetes</taxon>
        <taxon>Helotiales</taxon>
        <taxon>Drepanopezizaceae</taxon>
        <taxon>Diplocarpon</taxon>
    </lineage>
</organism>
<evidence type="ECO:0000313" key="3">
    <source>
        <dbReference type="Proteomes" id="UP001285354"/>
    </source>
</evidence>
<dbReference type="AlphaFoldDB" id="A0AAD9SYU5"/>
<accession>A0AAD9SYU5</accession>
<protein>
    <submittedName>
        <fullName evidence="2">Uncharacterized protein</fullName>
    </submittedName>
</protein>
<comment type="caution">
    <text evidence="2">The sequence shown here is derived from an EMBL/GenBank/DDBJ whole genome shotgun (WGS) entry which is preliminary data.</text>
</comment>
<evidence type="ECO:0000313" key="2">
    <source>
        <dbReference type="EMBL" id="KAK2625522.1"/>
    </source>
</evidence>
<gene>
    <name evidence="2" type="ORF">QTJ16_004834</name>
</gene>
<dbReference type="Proteomes" id="UP001285354">
    <property type="component" value="Unassembled WGS sequence"/>
</dbReference>
<keyword evidence="3" id="KW-1185">Reference proteome</keyword>
<reference evidence="2" key="1">
    <citation type="submission" date="2023-06" db="EMBL/GenBank/DDBJ databases">
        <title>Draft genome of Marssonina rosae.</title>
        <authorList>
            <person name="Cheng Q."/>
        </authorList>
    </citation>
    <scope>NUCLEOTIDE SEQUENCE</scope>
    <source>
        <strain evidence="2">R4</strain>
    </source>
</reference>
<evidence type="ECO:0000256" key="1">
    <source>
        <dbReference type="SAM" id="MobiDB-lite"/>
    </source>
</evidence>
<sequence>MASESKRPLFKGPLLPPKRAALSDSYTQSPVSNGPMAAKRTSGLPVVEFSSCDVPQPFLDPLILPQRIRAEKELREKLEREGQEMENQAGAS</sequence>
<feature type="region of interest" description="Disordered" evidence="1">
    <location>
        <begin position="1"/>
        <end position="39"/>
    </location>
</feature>
<proteinExistence type="predicted"/>
<name>A0AAD9SYU5_9HELO</name>
<dbReference type="EMBL" id="JAUBYV010000007">
    <property type="protein sequence ID" value="KAK2625522.1"/>
    <property type="molecule type" value="Genomic_DNA"/>
</dbReference>